<name>L1J7R2_GUITC</name>
<dbReference type="Proteomes" id="UP000011087">
    <property type="component" value="Unassembled WGS sequence"/>
</dbReference>
<reference evidence="9" key="2">
    <citation type="submission" date="2012-11" db="EMBL/GenBank/DDBJ databases">
        <authorList>
            <person name="Kuo A."/>
            <person name="Curtis B.A."/>
            <person name="Tanifuji G."/>
            <person name="Burki F."/>
            <person name="Gruber A."/>
            <person name="Irimia M."/>
            <person name="Maruyama S."/>
            <person name="Arias M.C."/>
            <person name="Ball S.G."/>
            <person name="Gile G.H."/>
            <person name="Hirakawa Y."/>
            <person name="Hopkins J.F."/>
            <person name="Rensing S.A."/>
            <person name="Schmutz J."/>
            <person name="Symeonidi A."/>
            <person name="Elias M."/>
            <person name="Eveleigh R.J."/>
            <person name="Herman E.K."/>
            <person name="Klute M.J."/>
            <person name="Nakayama T."/>
            <person name="Obornik M."/>
            <person name="Reyes-Prieto A."/>
            <person name="Armbrust E.V."/>
            <person name="Aves S.J."/>
            <person name="Beiko R.G."/>
            <person name="Coutinho P."/>
            <person name="Dacks J.B."/>
            <person name="Durnford D.G."/>
            <person name="Fast N.M."/>
            <person name="Green B.R."/>
            <person name="Grisdale C."/>
            <person name="Hempe F."/>
            <person name="Henrissat B."/>
            <person name="Hoppner M.P."/>
            <person name="Ishida K.-I."/>
            <person name="Kim E."/>
            <person name="Koreny L."/>
            <person name="Kroth P.G."/>
            <person name="Liu Y."/>
            <person name="Malik S.-B."/>
            <person name="Maier U.G."/>
            <person name="McRose D."/>
            <person name="Mock T."/>
            <person name="Neilson J.A."/>
            <person name="Onodera N.T."/>
            <person name="Poole A.M."/>
            <person name="Pritham E.J."/>
            <person name="Richards T.A."/>
            <person name="Rocap G."/>
            <person name="Roy S.W."/>
            <person name="Sarai C."/>
            <person name="Schaack S."/>
            <person name="Shirato S."/>
            <person name="Slamovits C.H."/>
            <person name="Spencer D.F."/>
            <person name="Suzuki S."/>
            <person name="Worden A.Z."/>
            <person name="Zauner S."/>
            <person name="Barry K."/>
            <person name="Bell C."/>
            <person name="Bharti A.K."/>
            <person name="Crow J.A."/>
            <person name="Grimwood J."/>
            <person name="Kramer R."/>
            <person name="Lindquist E."/>
            <person name="Lucas S."/>
            <person name="Salamov A."/>
            <person name="McFadden G.I."/>
            <person name="Lane C.E."/>
            <person name="Keeling P.J."/>
            <person name="Gray M.W."/>
            <person name="Grigoriev I.V."/>
            <person name="Archibald J.M."/>
        </authorList>
    </citation>
    <scope>NUCLEOTIDE SEQUENCE</scope>
    <source>
        <strain evidence="9">CCMP2712</strain>
    </source>
</reference>
<protein>
    <recommendedName>
        <fullName evidence="6">Polycystin cation channel PKD1/PKD2 domain-containing protein</fullName>
    </recommendedName>
</protein>
<keyword evidence="3 5" id="KW-1133">Transmembrane helix</keyword>
<evidence type="ECO:0000259" key="6">
    <source>
        <dbReference type="Pfam" id="PF08016"/>
    </source>
</evidence>
<comment type="subcellular location">
    <subcellularLocation>
        <location evidence="1">Membrane</location>
        <topology evidence="1">Multi-pass membrane protein</topology>
    </subcellularLocation>
</comment>
<keyword evidence="2 5" id="KW-0812">Transmembrane</keyword>
<feature type="transmembrane region" description="Helical" evidence="5">
    <location>
        <begin position="404"/>
        <end position="428"/>
    </location>
</feature>
<reference evidence="7 9" key="1">
    <citation type="journal article" date="2012" name="Nature">
        <title>Algal genomes reveal evolutionary mosaicism and the fate of nucleomorphs.</title>
        <authorList>
            <consortium name="DOE Joint Genome Institute"/>
            <person name="Curtis B.A."/>
            <person name="Tanifuji G."/>
            <person name="Burki F."/>
            <person name="Gruber A."/>
            <person name="Irimia M."/>
            <person name="Maruyama S."/>
            <person name="Arias M.C."/>
            <person name="Ball S.G."/>
            <person name="Gile G.H."/>
            <person name="Hirakawa Y."/>
            <person name="Hopkins J.F."/>
            <person name="Kuo A."/>
            <person name="Rensing S.A."/>
            <person name="Schmutz J."/>
            <person name="Symeonidi A."/>
            <person name="Elias M."/>
            <person name="Eveleigh R.J."/>
            <person name="Herman E.K."/>
            <person name="Klute M.J."/>
            <person name="Nakayama T."/>
            <person name="Obornik M."/>
            <person name="Reyes-Prieto A."/>
            <person name="Armbrust E.V."/>
            <person name="Aves S.J."/>
            <person name="Beiko R.G."/>
            <person name="Coutinho P."/>
            <person name="Dacks J.B."/>
            <person name="Durnford D.G."/>
            <person name="Fast N.M."/>
            <person name="Green B.R."/>
            <person name="Grisdale C.J."/>
            <person name="Hempel F."/>
            <person name="Henrissat B."/>
            <person name="Hoppner M.P."/>
            <person name="Ishida K."/>
            <person name="Kim E."/>
            <person name="Koreny L."/>
            <person name="Kroth P.G."/>
            <person name="Liu Y."/>
            <person name="Malik S.B."/>
            <person name="Maier U.G."/>
            <person name="McRose D."/>
            <person name="Mock T."/>
            <person name="Neilson J.A."/>
            <person name="Onodera N.T."/>
            <person name="Poole A.M."/>
            <person name="Pritham E.J."/>
            <person name="Richards T.A."/>
            <person name="Rocap G."/>
            <person name="Roy S.W."/>
            <person name="Sarai C."/>
            <person name="Schaack S."/>
            <person name="Shirato S."/>
            <person name="Slamovits C.H."/>
            <person name="Spencer D.F."/>
            <person name="Suzuki S."/>
            <person name="Worden A.Z."/>
            <person name="Zauner S."/>
            <person name="Barry K."/>
            <person name="Bell C."/>
            <person name="Bharti A.K."/>
            <person name="Crow J.A."/>
            <person name="Grimwood J."/>
            <person name="Kramer R."/>
            <person name="Lindquist E."/>
            <person name="Lucas S."/>
            <person name="Salamov A."/>
            <person name="McFadden G.I."/>
            <person name="Lane C.E."/>
            <person name="Keeling P.J."/>
            <person name="Gray M.W."/>
            <person name="Grigoriev I.V."/>
            <person name="Archibald J.M."/>
        </authorList>
    </citation>
    <scope>NUCLEOTIDE SEQUENCE</scope>
    <source>
        <strain evidence="7 9">CCMP2712</strain>
    </source>
</reference>
<dbReference type="PaxDb" id="55529-EKX44578"/>
<evidence type="ECO:0000256" key="1">
    <source>
        <dbReference type="ARBA" id="ARBA00004141"/>
    </source>
</evidence>
<dbReference type="Pfam" id="PF08016">
    <property type="entry name" value="PKD_channel"/>
    <property type="match status" value="1"/>
</dbReference>
<dbReference type="GeneID" id="17301355"/>
<feature type="transmembrane region" description="Helical" evidence="5">
    <location>
        <begin position="448"/>
        <end position="472"/>
    </location>
</feature>
<evidence type="ECO:0000313" key="7">
    <source>
        <dbReference type="EMBL" id="EKX44578.1"/>
    </source>
</evidence>
<dbReference type="RefSeq" id="XP_005831558.1">
    <property type="nucleotide sequence ID" value="XM_005831501.1"/>
</dbReference>
<accession>L1J7R2</accession>
<dbReference type="GO" id="GO:0016020">
    <property type="term" value="C:membrane"/>
    <property type="evidence" value="ECO:0007669"/>
    <property type="project" value="UniProtKB-SubCell"/>
</dbReference>
<dbReference type="InterPro" id="IPR051223">
    <property type="entry name" value="Polycystin"/>
</dbReference>
<dbReference type="PANTHER" id="PTHR10877:SF183">
    <property type="entry name" value="AT14535P-RELATED"/>
    <property type="match status" value="1"/>
</dbReference>
<dbReference type="Gene3D" id="1.10.287.70">
    <property type="match status" value="1"/>
</dbReference>
<dbReference type="EnsemblProtists" id="EKX44578">
    <property type="protein sequence ID" value="EKX44578"/>
    <property type="gene ID" value="GUITHDRAFT_109354"/>
</dbReference>
<organism evidence="7">
    <name type="scientific">Guillardia theta (strain CCMP2712)</name>
    <name type="common">Cryptophyte</name>
    <dbReference type="NCBI Taxonomy" id="905079"/>
    <lineage>
        <taxon>Eukaryota</taxon>
        <taxon>Cryptophyceae</taxon>
        <taxon>Pyrenomonadales</taxon>
        <taxon>Geminigeraceae</taxon>
        <taxon>Guillardia</taxon>
    </lineage>
</organism>
<dbReference type="eggNOG" id="KOG3599">
    <property type="taxonomic scope" value="Eukaryota"/>
</dbReference>
<keyword evidence="4 5" id="KW-0472">Membrane</keyword>
<evidence type="ECO:0000256" key="4">
    <source>
        <dbReference type="ARBA" id="ARBA00023136"/>
    </source>
</evidence>
<feature type="transmembrane region" description="Helical" evidence="5">
    <location>
        <begin position="558"/>
        <end position="583"/>
    </location>
</feature>
<dbReference type="EMBL" id="JH993003">
    <property type="protein sequence ID" value="EKX44578.1"/>
    <property type="molecule type" value="Genomic_DNA"/>
</dbReference>
<feature type="transmembrane region" description="Helical" evidence="5">
    <location>
        <begin position="62"/>
        <end position="81"/>
    </location>
</feature>
<evidence type="ECO:0000256" key="2">
    <source>
        <dbReference type="ARBA" id="ARBA00022692"/>
    </source>
</evidence>
<sequence length="1022" mass="117358">MSAQASFVYFHPPMVWNHAVDMTSDNKESMDANNEALEKQEYVPLLQCMNVLSSSTRFRFGIVRLCFFFLYNVIFVVTLFLQVSNYFGPPSCGGSGQCLSYSAWEQYLYVDTIRGALYETSWDPANLVNNIYDMETMDDLKGWIYNVYIPTLRPSNSSNPYYGMVPIDPVAVKFSTRQGRFCTDNQGFELSPKPCQGYYNTKPFGPSEDPGRWQSYSDGAQPGYYGLLAWRDRYFERSIKNISADGFVSYRVPIYNPPFLQMTSNLSNMRVWNASTADQAQKFFETAEADGLLDSNMVSLTIWTTFYFPTTDITAMVRSVFVQHDSGQAKLCEDTWLCSDYGALMWTRDLRRMYTSGNDMARLVLEIIFLAITLLQLVREVKQFINAPVVKGSRAAYLLGTGGFWNFLDIVCFVFIIGIYCLKVMMYVASSTDPDSPTRFWSPGLPTFLWSFHNGLNGWLMLFLIFRFFKYLEFSNSLGMVGDTFQKAAKDLAIFLSVFLITIVAFAYAGFYFYSGRMYEFSTVPKSLNTVFSIMFGQVDFQSFGFNTDTSLGTFSIAFLWSITIMVYLILINMFLAIIIGAFESIQEDVKRYRLERLQGNKYVPPGITFFEFFRPLSTIAFSVKKIKRVLASLQEKGLEEGLFVSEFYPEGLIMNMLQDAEIVSTRRPPMIARVLGYNSLRQEYLILWKGSKCLWSTHPKLVSFQPNWLNTEEIKRIVDAQHSDENEVLNISPIQMKTLLGIRDALCKDEKKEEENLISWESRFILTRRVLNRKAKDDLKRLMNIPDIYDDTFWTRGSANLVAYSVNMDPDYLEAKYRYIVGRVKQDSNGRVKRDSNCLAERDRLRIKLETGNKLTAMELHALYIKRLLPTAVREKIEESLREAYAKVGLSLPNTLIHFKIQEEVANFVGDAGSEICELCLTKTEAQDIIHESTQLTDAFFEKFSTRRHISDFPNSLGALGIEEYSRYANEENYEFAYGNDKDDSLTDISLKQVMKGIKKIQNQLKKPKSVPKPSTADLHK</sequence>
<feature type="domain" description="Polycystin cation channel PKD1/PKD2" evidence="6">
    <location>
        <begin position="362"/>
        <end position="585"/>
    </location>
</feature>
<dbReference type="InterPro" id="IPR013122">
    <property type="entry name" value="PKD1_2_channel"/>
</dbReference>
<feature type="transmembrane region" description="Helical" evidence="5">
    <location>
        <begin position="492"/>
        <end position="514"/>
    </location>
</feature>
<proteinExistence type="predicted"/>
<dbReference type="AlphaFoldDB" id="L1J7R2"/>
<feature type="transmembrane region" description="Helical" evidence="5">
    <location>
        <begin position="360"/>
        <end position="378"/>
    </location>
</feature>
<evidence type="ECO:0000313" key="8">
    <source>
        <dbReference type="EnsemblProtists" id="EKX44578"/>
    </source>
</evidence>
<evidence type="ECO:0000256" key="3">
    <source>
        <dbReference type="ARBA" id="ARBA00022989"/>
    </source>
</evidence>
<dbReference type="PANTHER" id="PTHR10877">
    <property type="entry name" value="POLYCYSTIN FAMILY MEMBER"/>
    <property type="match status" value="1"/>
</dbReference>
<dbReference type="KEGG" id="gtt:GUITHDRAFT_109354"/>
<keyword evidence="9" id="KW-1185">Reference proteome</keyword>
<dbReference type="HOGENOM" id="CLU_295856_0_0_1"/>
<reference evidence="8" key="3">
    <citation type="submission" date="2016-03" db="UniProtKB">
        <authorList>
            <consortium name="EnsemblProtists"/>
        </authorList>
    </citation>
    <scope>IDENTIFICATION</scope>
</reference>
<dbReference type="OrthoDB" id="300855at2759"/>
<gene>
    <name evidence="7" type="ORF">GUITHDRAFT_109354</name>
</gene>
<evidence type="ECO:0000313" key="9">
    <source>
        <dbReference type="Proteomes" id="UP000011087"/>
    </source>
</evidence>
<evidence type="ECO:0000256" key="5">
    <source>
        <dbReference type="SAM" id="Phobius"/>
    </source>
</evidence>